<dbReference type="InterPro" id="IPR057237">
    <property type="entry name" value="DUF7915"/>
</dbReference>
<protein>
    <submittedName>
        <fullName evidence="3">Uncharacterized protein</fullName>
    </submittedName>
</protein>
<name>A0AAV9F047_ACOCL</name>
<dbReference type="Proteomes" id="UP001180020">
    <property type="component" value="Unassembled WGS sequence"/>
</dbReference>
<keyword evidence="4" id="KW-1185">Reference proteome</keyword>
<reference evidence="3" key="2">
    <citation type="submission" date="2023-06" db="EMBL/GenBank/DDBJ databases">
        <authorList>
            <person name="Ma L."/>
            <person name="Liu K.-W."/>
            <person name="Li Z."/>
            <person name="Hsiao Y.-Y."/>
            <person name="Qi Y."/>
            <person name="Fu T."/>
            <person name="Tang G."/>
            <person name="Zhang D."/>
            <person name="Sun W.-H."/>
            <person name="Liu D.-K."/>
            <person name="Li Y."/>
            <person name="Chen G.-Z."/>
            <person name="Liu X.-D."/>
            <person name="Liao X.-Y."/>
            <person name="Jiang Y.-T."/>
            <person name="Yu X."/>
            <person name="Hao Y."/>
            <person name="Huang J."/>
            <person name="Zhao X.-W."/>
            <person name="Ke S."/>
            <person name="Chen Y.-Y."/>
            <person name="Wu W.-L."/>
            <person name="Hsu J.-L."/>
            <person name="Lin Y.-F."/>
            <person name="Huang M.-D."/>
            <person name="Li C.-Y."/>
            <person name="Huang L."/>
            <person name="Wang Z.-W."/>
            <person name="Zhao X."/>
            <person name="Zhong W.-Y."/>
            <person name="Peng D.-H."/>
            <person name="Ahmad S."/>
            <person name="Lan S."/>
            <person name="Zhang J.-S."/>
            <person name="Tsai W.-C."/>
            <person name="Van De Peer Y."/>
            <person name="Liu Z.-J."/>
        </authorList>
    </citation>
    <scope>NUCLEOTIDE SEQUENCE</scope>
    <source>
        <strain evidence="3">CP</strain>
        <tissue evidence="3">Leaves</tissue>
    </source>
</reference>
<feature type="domain" description="DUF7915" evidence="2">
    <location>
        <begin position="155"/>
        <end position="214"/>
    </location>
</feature>
<dbReference type="PANTHER" id="PTHR33913">
    <property type="entry name" value="ALEURONE LAYER MORPHOGENESIS PROTEIN"/>
    <property type="match status" value="1"/>
</dbReference>
<dbReference type="InterPro" id="IPR057235">
    <property type="entry name" value="DUF7913"/>
</dbReference>
<dbReference type="Pfam" id="PF25500">
    <property type="entry name" value="DUF7913"/>
    <property type="match status" value="1"/>
</dbReference>
<evidence type="ECO:0000259" key="2">
    <source>
        <dbReference type="Pfam" id="PF25502"/>
    </source>
</evidence>
<evidence type="ECO:0000259" key="1">
    <source>
        <dbReference type="Pfam" id="PF25500"/>
    </source>
</evidence>
<organism evidence="3 4">
    <name type="scientific">Acorus calamus</name>
    <name type="common">Sweet flag</name>
    <dbReference type="NCBI Taxonomy" id="4465"/>
    <lineage>
        <taxon>Eukaryota</taxon>
        <taxon>Viridiplantae</taxon>
        <taxon>Streptophyta</taxon>
        <taxon>Embryophyta</taxon>
        <taxon>Tracheophyta</taxon>
        <taxon>Spermatophyta</taxon>
        <taxon>Magnoliopsida</taxon>
        <taxon>Liliopsida</taxon>
        <taxon>Acoraceae</taxon>
        <taxon>Acorus</taxon>
    </lineage>
</organism>
<reference evidence="3" key="1">
    <citation type="journal article" date="2023" name="Nat. Commun.">
        <title>Diploid and tetraploid genomes of Acorus and the evolution of monocots.</title>
        <authorList>
            <person name="Ma L."/>
            <person name="Liu K.W."/>
            <person name="Li Z."/>
            <person name="Hsiao Y.Y."/>
            <person name="Qi Y."/>
            <person name="Fu T."/>
            <person name="Tang G.D."/>
            <person name="Zhang D."/>
            <person name="Sun W.H."/>
            <person name="Liu D.K."/>
            <person name="Li Y."/>
            <person name="Chen G.Z."/>
            <person name="Liu X.D."/>
            <person name="Liao X.Y."/>
            <person name="Jiang Y.T."/>
            <person name="Yu X."/>
            <person name="Hao Y."/>
            <person name="Huang J."/>
            <person name="Zhao X.W."/>
            <person name="Ke S."/>
            <person name="Chen Y.Y."/>
            <person name="Wu W.L."/>
            <person name="Hsu J.L."/>
            <person name="Lin Y.F."/>
            <person name="Huang M.D."/>
            <person name="Li C.Y."/>
            <person name="Huang L."/>
            <person name="Wang Z.W."/>
            <person name="Zhao X."/>
            <person name="Zhong W.Y."/>
            <person name="Peng D.H."/>
            <person name="Ahmad S."/>
            <person name="Lan S."/>
            <person name="Zhang J.S."/>
            <person name="Tsai W.C."/>
            <person name="Van de Peer Y."/>
            <person name="Liu Z.J."/>
        </authorList>
    </citation>
    <scope>NUCLEOTIDE SEQUENCE</scope>
    <source>
        <strain evidence="3">CP</strain>
    </source>
</reference>
<sequence>MDLFSGGVTAEDAVHALIDGLLPLSEYTFSGPPSLPQKQAVARQMHAVVLLYNYYHRKQFPKLEYLDFEDFCKVSATARSNLLGHMKFMNMCGEEQDGGGLSVMEMMIMDACAVCTALDASKAAPNTEGWPVSKVVVLLIDPTKKNFLLQFCSITQGVWSPVEKRLDHTMEVAKDIKTYKKKGTTKGTLGNESPYIKDIFLKIAYSAVKENTDHSSTYFLPTISTSCLKEMMRMAHIVFTRFYHFHMMGFNEKDLRVLESHYAYSLSQAKTMARLYLMQYTKLVSEEMSEIPIIDVLSSLHGPVVRKKKNLCTLEATSVVNYFHLLPYSNILSDWISRERQFDGSLPTPDGLAKLNLIPTTGSIETYDTSCSTGQPKNSPDKDFSTAENKIFENDKMVPVVNLVNNPSSHAIKNGKHVSGNNNDDDRCAIQDGRLAGDLSLVSADFSSQQLHKLEASATKGDASLQITLIALQKKRYELELDEICYENNWILPRYNVLPSVANGKTNSRFGRSWYLHGL</sequence>
<dbReference type="AlphaFoldDB" id="A0AAV9F047"/>
<evidence type="ECO:0000313" key="3">
    <source>
        <dbReference type="EMBL" id="KAK1318300.1"/>
    </source>
</evidence>
<proteinExistence type="predicted"/>
<dbReference type="PANTHER" id="PTHR33913:SF1">
    <property type="entry name" value="DRBM DOMAIN-CONTAINING PROTEIN"/>
    <property type="match status" value="1"/>
</dbReference>
<comment type="caution">
    <text evidence="3">The sequence shown here is derived from an EMBL/GenBank/DDBJ whole genome shotgun (WGS) entry which is preliminary data.</text>
</comment>
<feature type="domain" description="DUF7915" evidence="2">
    <location>
        <begin position="247"/>
        <end position="338"/>
    </location>
</feature>
<gene>
    <name evidence="3" type="ORF">QJS10_CPB04g01866</name>
</gene>
<accession>A0AAV9F047</accession>
<dbReference type="Pfam" id="PF25502">
    <property type="entry name" value="DUF7915"/>
    <property type="match status" value="2"/>
</dbReference>
<feature type="domain" description="DUF7913" evidence="1">
    <location>
        <begin position="9"/>
        <end position="119"/>
    </location>
</feature>
<evidence type="ECO:0000313" key="4">
    <source>
        <dbReference type="Proteomes" id="UP001180020"/>
    </source>
</evidence>
<dbReference type="EMBL" id="JAUJYO010000004">
    <property type="protein sequence ID" value="KAK1318300.1"/>
    <property type="molecule type" value="Genomic_DNA"/>
</dbReference>